<dbReference type="KEGG" id="gai:IMCC3135_13085"/>
<evidence type="ECO:0000313" key="2">
    <source>
        <dbReference type="Proteomes" id="UP000250079"/>
    </source>
</evidence>
<evidence type="ECO:0000313" key="1">
    <source>
        <dbReference type="EMBL" id="ASJ72705.1"/>
    </source>
</evidence>
<dbReference type="OrthoDB" id="5824136at2"/>
<evidence type="ECO:0008006" key="3">
    <source>
        <dbReference type="Google" id="ProtNLM"/>
    </source>
</evidence>
<dbReference type="Proteomes" id="UP000250079">
    <property type="component" value="Chromosome"/>
</dbReference>
<sequence>MTLILSNSAPLQQHYKSGITRSISSVAVTIALGTISSSVFALELTDYTEPDTEFDEAYIDFNANANDGNQDQTSYDALLNGFYNHQESTKDRVLNYRFGANYDASRGPSDDDRTRDDYGASLGVSSDNYFSETQDKLFWFGAADYAFQDSAEDDSAGFSVGIGYGRVWNATPLAKVLRIQEDLQETGQITGDISDEGARELADIVAKEDQYRAQEGEDTYRGVWYAEMEEVLRKEGLLAGDTLSALGAVRLDDVLFDEPISARRHGWLARAGVGMQLREFSGTVDNDPKLRFELEYAKPYGLTGQLLETAVYEPVFGDDTVHIITNRLSYTYEISDRVDWLNAWNLSFQQVGDEDDTRFVTNELTSTFLYHLTNELDLGLTLAANDEDVRPDNDNGDDEVNKSAVLGIRYRVK</sequence>
<proteinExistence type="predicted"/>
<keyword evidence="2" id="KW-1185">Reference proteome</keyword>
<protein>
    <recommendedName>
        <fullName evidence="3">DUF481 domain-containing protein</fullName>
    </recommendedName>
</protein>
<dbReference type="RefSeq" id="WP_088917998.1">
    <property type="nucleotide sequence ID" value="NZ_CP018632.1"/>
</dbReference>
<gene>
    <name evidence="1" type="ORF">IMCC3135_13085</name>
</gene>
<dbReference type="AlphaFoldDB" id="A0A2Z2NQF4"/>
<organism evidence="1 2">
    <name type="scientific">Granulosicoccus antarcticus IMCC3135</name>
    <dbReference type="NCBI Taxonomy" id="1192854"/>
    <lineage>
        <taxon>Bacteria</taxon>
        <taxon>Pseudomonadati</taxon>
        <taxon>Pseudomonadota</taxon>
        <taxon>Gammaproteobacteria</taxon>
        <taxon>Chromatiales</taxon>
        <taxon>Granulosicoccaceae</taxon>
        <taxon>Granulosicoccus</taxon>
    </lineage>
</organism>
<dbReference type="EMBL" id="CP018632">
    <property type="protein sequence ID" value="ASJ72705.1"/>
    <property type="molecule type" value="Genomic_DNA"/>
</dbReference>
<name>A0A2Z2NQF4_9GAMM</name>
<reference evidence="1 2" key="1">
    <citation type="submission" date="2016-12" db="EMBL/GenBank/DDBJ databases">
        <authorList>
            <person name="Song W.-J."/>
            <person name="Kurnit D.M."/>
        </authorList>
    </citation>
    <scope>NUCLEOTIDE SEQUENCE [LARGE SCALE GENOMIC DNA]</scope>
    <source>
        <strain evidence="1 2">IMCC3135</strain>
    </source>
</reference>
<accession>A0A2Z2NQF4</accession>